<keyword evidence="10 16" id="KW-1043">Host membrane</keyword>
<keyword evidence="11 16" id="KW-0916">Viral movement protein</keyword>
<dbReference type="GO" id="GO:0020002">
    <property type="term" value="C:host cell plasma membrane"/>
    <property type="evidence" value="ECO:0007669"/>
    <property type="project" value="UniProtKB-SubCell"/>
</dbReference>
<comment type="subcellular location">
    <subcellularLocation>
        <location evidence="16">Host cell membrane</location>
        <topology evidence="16">Peripheral membrane protein</topology>
        <orientation evidence="16">Cytoplasmic side</orientation>
    </subcellularLocation>
    <subcellularLocation>
        <location evidence="1 16">Host microsome membrane</location>
        <topology evidence="1 16">Peripheral membrane protein</topology>
        <orientation evidence="1 16">Cytoplasmic side</orientation>
    </subcellularLocation>
    <subcellularLocation>
        <location evidence="2 16">Host endoplasmic reticulum membrane</location>
        <topology evidence="2 16">Peripheral membrane protein</topology>
        <orientation evidence="2 16">Cytoplasmic side</orientation>
    </subcellularLocation>
    <text evidence="16">Found on ER-derived vesicles.</text>
</comment>
<evidence type="ECO:0000256" key="16">
    <source>
        <dbReference type="RuleBase" id="RU369047"/>
    </source>
</evidence>
<keyword evidence="8 16" id="KW-0597">Phosphoprotein</keyword>
<dbReference type="GO" id="GO:0003677">
    <property type="term" value="F:DNA binding"/>
    <property type="evidence" value="ECO:0007669"/>
    <property type="project" value="UniProtKB-UniRule"/>
</dbReference>
<keyword evidence="12 16" id="KW-0238">DNA-binding</keyword>
<name>Q8B6Z6_ICMV</name>
<dbReference type="InterPro" id="IPR000211">
    <property type="entry name" value="Gemini_BL"/>
</dbReference>
<proteinExistence type="inferred from homology"/>
<evidence type="ECO:0000256" key="2">
    <source>
        <dbReference type="ARBA" id="ARBA00004461"/>
    </source>
</evidence>
<keyword evidence="7 16" id="KW-1032">Host cell membrane</keyword>
<evidence type="ECO:0000256" key="4">
    <source>
        <dbReference type="ARBA" id="ARBA00011843"/>
    </source>
</evidence>
<evidence type="ECO:0000256" key="8">
    <source>
        <dbReference type="ARBA" id="ARBA00022553"/>
    </source>
</evidence>
<sequence>MENNSSNAAYLRSERVEYELTNDSTDVKLSFPSLLDNKISLLKGHCCKIDHIVLEYRNQVPINATGHVIIEIHDQRLHDGDSKQAEFTIPVQCNCNLHYYSSSFFSMKDINPWRVMYRVVDTNVINGVHFCRIQGKLKLSTAKQSNDIQFRSPKIEILSKAFTERDIDFWSVGRKAQQRKLVQGPSLIGSRSMRYAPCSIGPNESWAVRSAVGLNEPWAVKSEAGPSIERPYSQLNRLNPDALDPGKSVSQVGSDHFTREDLSAIISKTVNMCLHTSMQSPCIQKMYTIFINQYIELHIYNTFPIVTIRR</sequence>
<dbReference type="Pfam" id="PF00845">
    <property type="entry name" value="Gemini_BL1"/>
    <property type="match status" value="1"/>
</dbReference>
<comment type="similarity">
    <text evidence="3 16">Belongs to the begomovirus movement protein BC1 family.</text>
</comment>
<evidence type="ECO:0000256" key="1">
    <source>
        <dbReference type="ARBA" id="ARBA00004327"/>
    </source>
</evidence>
<evidence type="ECO:0000256" key="12">
    <source>
        <dbReference type="ARBA" id="ARBA00023125"/>
    </source>
</evidence>
<keyword evidence="13 16" id="KW-0472">Membrane</keyword>
<dbReference type="GO" id="GO:0044167">
    <property type="term" value="C:host cell endoplasmic reticulum membrane"/>
    <property type="evidence" value="ECO:0007669"/>
    <property type="project" value="UniProtKB-SubCell"/>
</dbReference>
<evidence type="ECO:0000256" key="9">
    <source>
        <dbReference type="ARBA" id="ARBA00022742"/>
    </source>
</evidence>
<dbReference type="GO" id="GO:0016020">
    <property type="term" value="C:membrane"/>
    <property type="evidence" value="ECO:0007669"/>
    <property type="project" value="UniProtKB-UniRule"/>
</dbReference>
<evidence type="ECO:0000256" key="14">
    <source>
        <dbReference type="ARBA" id="ARBA00023184"/>
    </source>
</evidence>
<comment type="function">
    <text evidence="16">Movement protein involved in the cell-to-cell and systemic transport of viral genomic DNA. Begomoviruses use 2 proteins to transport their DNA from cell to cell. The nuclear shuttle protein (NSP) shuttles it between nucleus and cytoplasm and the movement protein (MP) probably transports the DNA-NSP complex to the cell periphery and facilitates further movement across the cell wall.</text>
</comment>
<gene>
    <name evidence="17" type="primary">BC1</name>
</gene>
<evidence type="ECO:0000256" key="5">
    <source>
        <dbReference type="ARBA" id="ARBA00022021"/>
    </source>
</evidence>
<comment type="subunit">
    <text evidence="4 16">Binds to dimeric supercoiled plasmid DNA.</text>
</comment>
<evidence type="ECO:0000256" key="7">
    <source>
        <dbReference type="ARBA" id="ARBA00022511"/>
    </source>
</evidence>
<dbReference type="GO" id="GO:0046740">
    <property type="term" value="P:transport of virus in host, cell to cell"/>
    <property type="evidence" value="ECO:0007669"/>
    <property type="project" value="UniProtKB-UniRule"/>
</dbReference>
<keyword evidence="6 16" id="KW-0813">Transport</keyword>
<evidence type="ECO:0000256" key="13">
    <source>
        <dbReference type="ARBA" id="ARBA00023136"/>
    </source>
</evidence>
<organism evidence="17">
    <name type="scientific">Indian cassava mosaic virus-[Ker6]</name>
    <dbReference type="NCBI Taxonomy" id="342106"/>
    <lineage>
        <taxon>Viruses</taxon>
        <taxon>Monodnaviria</taxon>
        <taxon>Shotokuvirae</taxon>
        <taxon>Cressdnaviricota</taxon>
        <taxon>Repensiviricetes</taxon>
        <taxon>Geplafuvirales</taxon>
        <taxon>Geminiviridae</taxon>
        <taxon>Begomovirus</taxon>
        <taxon>Begomovirus manihotisindianense</taxon>
        <taxon>Indian cassava mosaic virus</taxon>
    </lineage>
</organism>
<evidence type="ECO:0000256" key="10">
    <source>
        <dbReference type="ARBA" id="ARBA00022870"/>
    </source>
</evidence>
<dbReference type="EMBL" id="AJ512823">
    <property type="protein sequence ID" value="CAD55606.1"/>
    <property type="molecule type" value="Genomic_DNA"/>
</dbReference>
<evidence type="ECO:0000256" key="3">
    <source>
        <dbReference type="ARBA" id="ARBA00008510"/>
    </source>
</evidence>
<reference evidence="17" key="1">
    <citation type="submission" date="2002-10" db="EMBL/GenBank/DDBJ databases">
        <title>Complete Nucleotide Sequence of Indian Cassava Mosaic Virus DNA B from Omasseri Disrict Of Kerala in southern India.</title>
        <authorList>
            <person name="Dutt N."/>
            <person name="Dasgupta I."/>
        </authorList>
    </citation>
    <scope>NUCLEOTIDE SEQUENCE</scope>
</reference>
<evidence type="ECO:0000256" key="11">
    <source>
        <dbReference type="ARBA" id="ARBA00023031"/>
    </source>
</evidence>
<evidence type="ECO:0000313" key="17">
    <source>
        <dbReference type="EMBL" id="CAD55606.1"/>
    </source>
</evidence>
<evidence type="ECO:0000256" key="15">
    <source>
        <dbReference type="ARBA" id="ARBA00032400"/>
    </source>
</evidence>
<keyword evidence="9 16" id="KW-1044">Host microsome</keyword>
<keyword evidence="14 16" id="KW-1038">Host endoplasmic reticulum</keyword>
<accession>Q8B6Z6</accession>
<evidence type="ECO:0000256" key="6">
    <source>
        <dbReference type="ARBA" id="ARBA00022448"/>
    </source>
</evidence>
<protein>
    <recommendedName>
        <fullName evidence="5 16">Movement protein BC1</fullName>
    </recommendedName>
    <alternativeName>
        <fullName evidence="15 16">Movement protein BL1</fullName>
    </alternativeName>
</protein>